<evidence type="ECO:0000313" key="2">
    <source>
        <dbReference type="Proteomes" id="UP000275078"/>
    </source>
</evidence>
<dbReference type="Proteomes" id="UP000275078">
    <property type="component" value="Unassembled WGS sequence"/>
</dbReference>
<proteinExistence type="predicted"/>
<reference evidence="1 2" key="1">
    <citation type="journal article" date="2018" name="Nat. Ecol. Evol.">
        <title>Pezizomycetes genomes reveal the molecular basis of ectomycorrhizal truffle lifestyle.</title>
        <authorList>
            <person name="Murat C."/>
            <person name="Payen T."/>
            <person name="Noel B."/>
            <person name="Kuo A."/>
            <person name="Morin E."/>
            <person name="Chen J."/>
            <person name="Kohler A."/>
            <person name="Krizsan K."/>
            <person name="Balestrini R."/>
            <person name="Da Silva C."/>
            <person name="Montanini B."/>
            <person name="Hainaut M."/>
            <person name="Levati E."/>
            <person name="Barry K.W."/>
            <person name="Belfiori B."/>
            <person name="Cichocki N."/>
            <person name="Clum A."/>
            <person name="Dockter R.B."/>
            <person name="Fauchery L."/>
            <person name="Guy J."/>
            <person name="Iotti M."/>
            <person name="Le Tacon F."/>
            <person name="Lindquist E.A."/>
            <person name="Lipzen A."/>
            <person name="Malagnac F."/>
            <person name="Mello A."/>
            <person name="Molinier V."/>
            <person name="Miyauchi S."/>
            <person name="Poulain J."/>
            <person name="Riccioni C."/>
            <person name="Rubini A."/>
            <person name="Sitrit Y."/>
            <person name="Splivallo R."/>
            <person name="Traeger S."/>
            <person name="Wang M."/>
            <person name="Zifcakova L."/>
            <person name="Wipf D."/>
            <person name="Zambonelli A."/>
            <person name="Paolocci F."/>
            <person name="Nowrousian M."/>
            <person name="Ottonello S."/>
            <person name="Baldrian P."/>
            <person name="Spatafora J.W."/>
            <person name="Henrissat B."/>
            <person name="Nagy L.G."/>
            <person name="Aury J.M."/>
            <person name="Wincker P."/>
            <person name="Grigoriev I.V."/>
            <person name="Bonfante P."/>
            <person name="Martin F.M."/>
        </authorList>
    </citation>
    <scope>NUCLEOTIDE SEQUENCE [LARGE SCALE GENOMIC DNA]</scope>
    <source>
        <strain evidence="1 2">RN42</strain>
    </source>
</reference>
<name>A0A3N4HX02_ASCIM</name>
<dbReference type="AlphaFoldDB" id="A0A3N4HX02"/>
<dbReference type="EMBL" id="ML119733">
    <property type="protein sequence ID" value="RPA77038.1"/>
    <property type="molecule type" value="Genomic_DNA"/>
</dbReference>
<protein>
    <submittedName>
        <fullName evidence="1">Uncharacterized protein</fullName>
    </submittedName>
</protein>
<evidence type="ECO:0000313" key="1">
    <source>
        <dbReference type="EMBL" id="RPA77038.1"/>
    </source>
</evidence>
<keyword evidence="2" id="KW-1185">Reference proteome</keyword>
<accession>A0A3N4HX02</accession>
<gene>
    <name evidence="1" type="ORF">BJ508DRAFT_175918</name>
</gene>
<organism evidence="1 2">
    <name type="scientific">Ascobolus immersus RN42</name>
    <dbReference type="NCBI Taxonomy" id="1160509"/>
    <lineage>
        <taxon>Eukaryota</taxon>
        <taxon>Fungi</taxon>
        <taxon>Dikarya</taxon>
        <taxon>Ascomycota</taxon>
        <taxon>Pezizomycotina</taxon>
        <taxon>Pezizomycetes</taxon>
        <taxon>Pezizales</taxon>
        <taxon>Ascobolaceae</taxon>
        <taxon>Ascobolus</taxon>
    </lineage>
</organism>
<sequence length="154" mass="16924">MHTVGKLVMMGHENTQQCKYRCGRGAGMGIRYSLWLCSWEGTVTPFSAEKSLRPCFPGSNASRASSNAVLPVFASVINVLGIRYPLASCSRGSKQASGEDRAFRIPLLSFCHVGAWMTWYDGMATLLVDDSTVHVCGRGMCFEGFYSPLHPPRH</sequence>